<name>A0A392NUQ6_9FABA</name>
<evidence type="ECO:0000313" key="2">
    <source>
        <dbReference type="Proteomes" id="UP000265520"/>
    </source>
</evidence>
<dbReference type="Proteomes" id="UP000265520">
    <property type="component" value="Unassembled WGS sequence"/>
</dbReference>
<organism evidence="1 2">
    <name type="scientific">Trifolium medium</name>
    <dbReference type="NCBI Taxonomy" id="97028"/>
    <lineage>
        <taxon>Eukaryota</taxon>
        <taxon>Viridiplantae</taxon>
        <taxon>Streptophyta</taxon>
        <taxon>Embryophyta</taxon>
        <taxon>Tracheophyta</taxon>
        <taxon>Spermatophyta</taxon>
        <taxon>Magnoliopsida</taxon>
        <taxon>eudicotyledons</taxon>
        <taxon>Gunneridae</taxon>
        <taxon>Pentapetalae</taxon>
        <taxon>rosids</taxon>
        <taxon>fabids</taxon>
        <taxon>Fabales</taxon>
        <taxon>Fabaceae</taxon>
        <taxon>Papilionoideae</taxon>
        <taxon>50 kb inversion clade</taxon>
        <taxon>NPAAA clade</taxon>
        <taxon>Hologalegina</taxon>
        <taxon>IRL clade</taxon>
        <taxon>Trifolieae</taxon>
        <taxon>Trifolium</taxon>
    </lineage>
</organism>
<dbReference type="EMBL" id="LXQA010051323">
    <property type="protein sequence ID" value="MCI03154.1"/>
    <property type="molecule type" value="Genomic_DNA"/>
</dbReference>
<feature type="non-terminal residue" evidence="1">
    <location>
        <position position="1"/>
    </location>
</feature>
<dbReference type="AlphaFoldDB" id="A0A392NUQ6"/>
<accession>A0A392NUQ6</accession>
<keyword evidence="2" id="KW-1185">Reference proteome</keyword>
<protein>
    <submittedName>
        <fullName evidence="1">Pentatricopeptide repeat-containing protein</fullName>
    </submittedName>
</protein>
<sequence>IWYLLGKWLGISTAFHNEGVNHLQQFEGLIGNGRVFADRVSVIWFAGIWCIWKARNDKVFKNKEISVDKMVESVKNLSWNWLSMRLLVYQSRVARTGIPIYPLYRDGKIVSVLRSVDWGAMSSLRNAFSLYQAWCSRVSGTLALEG</sequence>
<proteinExistence type="predicted"/>
<evidence type="ECO:0000313" key="1">
    <source>
        <dbReference type="EMBL" id="MCI03154.1"/>
    </source>
</evidence>
<comment type="caution">
    <text evidence="1">The sequence shown here is derived from an EMBL/GenBank/DDBJ whole genome shotgun (WGS) entry which is preliminary data.</text>
</comment>
<reference evidence="1 2" key="1">
    <citation type="journal article" date="2018" name="Front. Plant Sci.">
        <title>Red Clover (Trifolium pratense) and Zigzag Clover (T. medium) - A Picture of Genomic Similarities and Differences.</title>
        <authorList>
            <person name="Dluhosova J."/>
            <person name="Istvanek J."/>
            <person name="Nedelnik J."/>
            <person name="Repkova J."/>
        </authorList>
    </citation>
    <scope>NUCLEOTIDE SEQUENCE [LARGE SCALE GENOMIC DNA]</scope>
    <source>
        <strain evidence="2">cv. 10/8</strain>
        <tissue evidence="1">Leaf</tissue>
    </source>
</reference>